<dbReference type="EMBL" id="CAJVQC010000973">
    <property type="protein sequence ID" value="CAG8484864.1"/>
    <property type="molecule type" value="Genomic_DNA"/>
</dbReference>
<gene>
    <name evidence="1" type="ORF">RPERSI_LOCUS1139</name>
</gene>
<name>A0ACA9KPA1_9GLOM</name>
<proteinExistence type="predicted"/>
<dbReference type="Proteomes" id="UP000789920">
    <property type="component" value="Unassembled WGS sequence"/>
</dbReference>
<reference evidence="1" key="1">
    <citation type="submission" date="2021-06" db="EMBL/GenBank/DDBJ databases">
        <authorList>
            <person name="Kallberg Y."/>
            <person name="Tangrot J."/>
            <person name="Rosling A."/>
        </authorList>
    </citation>
    <scope>NUCLEOTIDE SEQUENCE</scope>
    <source>
        <strain evidence="1">MA461A</strain>
    </source>
</reference>
<protein>
    <submittedName>
        <fullName evidence="1">3352_t:CDS:1</fullName>
    </submittedName>
</protein>
<sequence>MASKKIIVLGAGVSGLTTAVLLLEEGFEVKIVAEYFPNDVEFEFYAKYDKQTFFYFRKLSEQQQETGIMKVDYFQYYEDKNDYNPLWYKKGIFDSDEAKGLELKFRHVEKEDLSENFGFAFTHPSVTINPNQYLKYLFEKFKSMGGTCEQKRIFKLEELFEKNAVAIVNCSGLGSAFLTDAKDPDVYPIRGQIVIAKSSPHTKESLPVSFSVIRKGNKKDTYCIPRNDGTVVLGGTYDEFAIKEFENLSSAVPNDETAEKIIERCITTRPDLFLPKEELEKKSSVGFRPARKDGVRVEIELMKFGEEQVRICHNYGHGGGGKY</sequence>
<organism evidence="1 2">
    <name type="scientific">Racocetra persica</name>
    <dbReference type="NCBI Taxonomy" id="160502"/>
    <lineage>
        <taxon>Eukaryota</taxon>
        <taxon>Fungi</taxon>
        <taxon>Fungi incertae sedis</taxon>
        <taxon>Mucoromycota</taxon>
        <taxon>Glomeromycotina</taxon>
        <taxon>Glomeromycetes</taxon>
        <taxon>Diversisporales</taxon>
        <taxon>Gigasporaceae</taxon>
        <taxon>Racocetra</taxon>
    </lineage>
</organism>
<keyword evidence="2" id="KW-1185">Reference proteome</keyword>
<evidence type="ECO:0000313" key="1">
    <source>
        <dbReference type="EMBL" id="CAG8484864.1"/>
    </source>
</evidence>
<accession>A0ACA9KPA1</accession>
<evidence type="ECO:0000313" key="2">
    <source>
        <dbReference type="Proteomes" id="UP000789920"/>
    </source>
</evidence>
<comment type="caution">
    <text evidence="1">The sequence shown here is derived from an EMBL/GenBank/DDBJ whole genome shotgun (WGS) entry which is preliminary data.</text>
</comment>